<evidence type="ECO:0000256" key="1">
    <source>
        <dbReference type="SAM" id="MobiDB-lite"/>
    </source>
</evidence>
<dbReference type="AlphaFoldDB" id="A0AAW1PTB9"/>
<feature type="compositionally biased region" description="Low complexity" evidence="1">
    <location>
        <begin position="594"/>
        <end position="604"/>
    </location>
</feature>
<proteinExistence type="predicted"/>
<dbReference type="EMBL" id="JALJOR010000009">
    <property type="protein sequence ID" value="KAK9811858.1"/>
    <property type="molecule type" value="Genomic_DNA"/>
</dbReference>
<sequence>MVPPVAQPAGNHKALKPPVSTTIKQWELEPSPRDVRQQAVSTAGWYSAAHRPYRPLGTPDLALPSPRDLLHAPPEEDARLQQASARRRTSNLAAPGPSSEQQAKHAQERESASRTKLPPKWCRPNLREPTAADTLMKRLKEYKRVMLRVKAGQSFLDVIHADLPNTEALALEASARHAVEQTLEDKPALNSLLGPARWLASAQKRLEGSQQLEAEPTLPAPGGLALRRTTSIGSARGRDPPPKVKMKATPRGRHRGLTDPSEPYIHFDIVGYLDSVSSMPALPTSTVEAEANAAFASLTAQLKGDSSAHPDGSRTARPATTAEELVQFLPGEHDISVLRNRFQALNSRLDSDLAARLAKMHHERAATYRKKAHNFTTEITANCEKNNLTAEIAAVRYRARMEAMQEALLRMKRTDWVRPILEMLESHARRLSGVTAGEKMLAKQLFDTLFQGRAVELADVRRAVVSIPDVEHYQPGVQDVVTLLCRFMNIPVKDLWKWYAESKGLDTCSRIMKAYELRWRLVDPGFTPLKAVQKFMRPVKEIREGFYSEEPGSGLAPGGSGPGIASGGRKQSLMRKHLSRYSSLDSGVGGAGQGAQQAQQAQQASRASRDYLAAAAVEDNKHQAERRVQFAAGVGGDSISKDSSNTPSAQPSFSAALAETGPEAEPEPAVAQAARPEPAKVPLVSPLNLSKLERVETRGQFEMDKFSGTFSRAMLQPLS</sequence>
<feature type="region of interest" description="Disordered" evidence="1">
    <location>
        <begin position="635"/>
        <end position="683"/>
    </location>
</feature>
<feature type="compositionally biased region" description="Low complexity" evidence="1">
    <location>
        <begin position="655"/>
        <end position="676"/>
    </location>
</feature>
<name>A0AAW1PTB9_9CHLO</name>
<feature type="compositionally biased region" description="Basic and acidic residues" evidence="1">
    <location>
        <begin position="102"/>
        <end position="113"/>
    </location>
</feature>
<feature type="compositionally biased region" description="Basic residues" evidence="1">
    <location>
        <begin position="244"/>
        <end position="255"/>
    </location>
</feature>
<keyword evidence="3" id="KW-1185">Reference proteome</keyword>
<feature type="compositionally biased region" description="Polar residues" evidence="1">
    <location>
        <begin position="641"/>
        <end position="653"/>
    </location>
</feature>
<reference evidence="2 3" key="1">
    <citation type="journal article" date="2024" name="Nat. Commun.">
        <title>Phylogenomics reveals the evolutionary origins of lichenization in chlorophyte algae.</title>
        <authorList>
            <person name="Puginier C."/>
            <person name="Libourel C."/>
            <person name="Otte J."/>
            <person name="Skaloud P."/>
            <person name="Haon M."/>
            <person name="Grisel S."/>
            <person name="Petersen M."/>
            <person name="Berrin J.G."/>
            <person name="Delaux P.M."/>
            <person name="Dal Grande F."/>
            <person name="Keller J."/>
        </authorList>
    </citation>
    <scope>NUCLEOTIDE SEQUENCE [LARGE SCALE GENOMIC DNA]</scope>
    <source>
        <strain evidence="2 3">SAG 2043</strain>
    </source>
</reference>
<protein>
    <submittedName>
        <fullName evidence="2">Uncharacterized protein</fullName>
    </submittedName>
</protein>
<feature type="compositionally biased region" description="Basic and acidic residues" evidence="1">
    <location>
        <begin position="26"/>
        <end position="36"/>
    </location>
</feature>
<organism evidence="2 3">
    <name type="scientific">[Myrmecia] bisecta</name>
    <dbReference type="NCBI Taxonomy" id="41462"/>
    <lineage>
        <taxon>Eukaryota</taxon>
        <taxon>Viridiplantae</taxon>
        <taxon>Chlorophyta</taxon>
        <taxon>core chlorophytes</taxon>
        <taxon>Trebouxiophyceae</taxon>
        <taxon>Trebouxiales</taxon>
        <taxon>Trebouxiaceae</taxon>
        <taxon>Myrmecia</taxon>
    </lineage>
</organism>
<comment type="caution">
    <text evidence="2">The sequence shown here is derived from an EMBL/GenBank/DDBJ whole genome shotgun (WGS) entry which is preliminary data.</text>
</comment>
<feature type="region of interest" description="Disordered" evidence="1">
    <location>
        <begin position="1"/>
        <end position="128"/>
    </location>
</feature>
<feature type="region of interest" description="Disordered" evidence="1">
    <location>
        <begin position="548"/>
        <end position="572"/>
    </location>
</feature>
<gene>
    <name evidence="2" type="ORF">WJX72_011288</name>
</gene>
<evidence type="ECO:0000313" key="2">
    <source>
        <dbReference type="EMBL" id="KAK9811858.1"/>
    </source>
</evidence>
<evidence type="ECO:0000313" key="3">
    <source>
        <dbReference type="Proteomes" id="UP001489004"/>
    </source>
</evidence>
<feature type="region of interest" description="Disordered" evidence="1">
    <location>
        <begin position="584"/>
        <end position="606"/>
    </location>
</feature>
<feature type="compositionally biased region" description="Basic and acidic residues" evidence="1">
    <location>
        <begin position="68"/>
        <end position="79"/>
    </location>
</feature>
<accession>A0AAW1PTB9</accession>
<dbReference type="Proteomes" id="UP001489004">
    <property type="component" value="Unassembled WGS sequence"/>
</dbReference>
<feature type="region of interest" description="Disordered" evidence="1">
    <location>
        <begin position="231"/>
        <end position="260"/>
    </location>
</feature>
<feature type="compositionally biased region" description="Gly residues" evidence="1">
    <location>
        <begin position="555"/>
        <end position="566"/>
    </location>
</feature>